<dbReference type="GO" id="GO:0005634">
    <property type="term" value="C:nucleus"/>
    <property type="evidence" value="ECO:0007669"/>
    <property type="project" value="TreeGrafter"/>
</dbReference>
<dbReference type="InterPro" id="IPR002669">
    <property type="entry name" value="UreD"/>
</dbReference>
<feature type="domain" description="SCD" evidence="4">
    <location>
        <begin position="698"/>
        <end position="781"/>
    </location>
</feature>
<dbReference type="Proteomes" id="UP001305647">
    <property type="component" value="Unassembled WGS sequence"/>
</dbReference>
<protein>
    <recommendedName>
        <fullName evidence="4">SCD domain-containing protein</fullName>
    </recommendedName>
</protein>
<feature type="compositionally biased region" description="Acidic residues" evidence="3">
    <location>
        <begin position="1547"/>
        <end position="1560"/>
    </location>
</feature>
<feature type="compositionally biased region" description="Acidic residues" evidence="3">
    <location>
        <begin position="1515"/>
        <end position="1537"/>
    </location>
</feature>
<feature type="coiled-coil region" evidence="2">
    <location>
        <begin position="641"/>
        <end position="696"/>
    </location>
</feature>
<feature type="compositionally biased region" description="Acidic residues" evidence="3">
    <location>
        <begin position="411"/>
        <end position="422"/>
    </location>
</feature>
<feature type="region of interest" description="Disordered" evidence="3">
    <location>
        <begin position="1460"/>
        <end position="1580"/>
    </location>
</feature>
<dbReference type="EMBL" id="MU863627">
    <property type="protein sequence ID" value="KAK4104150.1"/>
    <property type="molecule type" value="Genomic_DNA"/>
</dbReference>
<dbReference type="Pfam" id="PF01774">
    <property type="entry name" value="UreD"/>
    <property type="match status" value="1"/>
</dbReference>
<accession>A0AAN6Q9F5</accession>
<dbReference type="PANTHER" id="PTHR11199:SF0">
    <property type="entry name" value="LD34181P-RELATED"/>
    <property type="match status" value="1"/>
</dbReference>
<evidence type="ECO:0000256" key="3">
    <source>
        <dbReference type="SAM" id="MobiDB-lite"/>
    </source>
</evidence>
<dbReference type="InterPro" id="IPR039662">
    <property type="entry name" value="Cohesin_Scc3/SA"/>
</dbReference>
<proteinExistence type="inferred from homology"/>
<feature type="compositionally biased region" description="Polar residues" evidence="3">
    <location>
        <begin position="10"/>
        <end position="22"/>
    </location>
</feature>
<feature type="region of interest" description="Disordered" evidence="3">
    <location>
        <begin position="349"/>
        <end position="472"/>
    </location>
</feature>
<dbReference type="InterPro" id="IPR056396">
    <property type="entry name" value="HEAT_SCC3-SA"/>
</dbReference>
<feature type="compositionally biased region" description="Acidic residues" evidence="3">
    <location>
        <begin position="1357"/>
        <end position="1371"/>
    </location>
</feature>
<dbReference type="SUPFAM" id="SSF48371">
    <property type="entry name" value="ARM repeat"/>
    <property type="match status" value="1"/>
</dbReference>
<dbReference type="GO" id="GO:0008278">
    <property type="term" value="C:cohesin complex"/>
    <property type="evidence" value="ECO:0007669"/>
    <property type="project" value="TreeGrafter"/>
</dbReference>
<name>A0AAN6Q9F5_9PEZI</name>
<keyword evidence="2" id="KW-0175">Coiled coil</keyword>
<dbReference type="GO" id="GO:0000785">
    <property type="term" value="C:chromatin"/>
    <property type="evidence" value="ECO:0007669"/>
    <property type="project" value="TreeGrafter"/>
</dbReference>
<dbReference type="Pfam" id="PF21581">
    <property type="entry name" value="SCD"/>
    <property type="match status" value="1"/>
</dbReference>
<feature type="region of interest" description="Disordered" evidence="3">
    <location>
        <begin position="1"/>
        <end position="23"/>
    </location>
</feature>
<dbReference type="PROSITE" id="PS51425">
    <property type="entry name" value="SCD"/>
    <property type="match status" value="1"/>
</dbReference>
<feature type="compositionally biased region" description="Low complexity" evidence="3">
    <location>
        <begin position="354"/>
        <end position="366"/>
    </location>
</feature>
<feature type="compositionally biased region" description="Acidic residues" evidence="3">
    <location>
        <begin position="1571"/>
        <end position="1580"/>
    </location>
</feature>
<dbReference type="InterPro" id="IPR011989">
    <property type="entry name" value="ARM-like"/>
</dbReference>
<organism evidence="5 6">
    <name type="scientific">Parathielavia hyrcaniae</name>
    <dbReference type="NCBI Taxonomy" id="113614"/>
    <lineage>
        <taxon>Eukaryota</taxon>
        <taxon>Fungi</taxon>
        <taxon>Dikarya</taxon>
        <taxon>Ascomycota</taxon>
        <taxon>Pezizomycotina</taxon>
        <taxon>Sordariomycetes</taxon>
        <taxon>Sordariomycetidae</taxon>
        <taxon>Sordariales</taxon>
        <taxon>Chaetomiaceae</taxon>
        <taxon>Parathielavia</taxon>
    </lineage>
</organism>
<feature type="compositionally biased region" description="Basic residues" evidence="3">
    <location>
        <begin position="1463"/>
        <end position="1476"/>
    </location>
</feature>
<keyword evidence="1" id="KW-0143">Chaperone</keyword>
<dbReference type="GO" id="GO:0007062">
    <property type="term" value="P:sister chromatid cohesion"/>
    <property type="evidence" value="ECO:0007669"/>
    <property type="project" value="UniProtKB-ARBA"/>
</dbReference>
<dbReference type="InterPro" id="IPR020839">
    <property type="entry name" value="SCD"/>
</dbReference>
<dbReference type="InterPro" id="IPR016024">
    <property type="entry name" value="ARM-type_fold"/>
</dbReference>
<reference evidence="5" key="1">
    <citation type="journal article" date="2023" name="Mol. Phylogenet. Evol.">
        <title>Genome-scale phylogeny and comparative genomics of the fungal order Sordariales.</title>
        <authorList>
            <person name="Hensen N."/>
            <person name="Bonometti L."/>
            <person name="Westerberg I."/>
            <person name="Brannstrom I.O."/>
            <person name="Guillou S."/>
            <person name="Cros-Aarteil S."/>
            <person name="Calhoun S."/>
            <person name="Haridas S."/>
            <person name="Kuo A."/>
            <person name="Mondo S."/>
            <person name="Pangilinan J."/>
            <person name="Riley R."/>
            <person name="LaButti K."/>
            <person name="Andreopoulos B."/>
            <person name="Lipzen A."/>
            <person name="Chen C."/>
            <person name="Yan M."/>
            <person name="Daum C."/>
            <person name="Ng V."/>
            <person name="Clum A."/>
            <person name="Steindorff A."/>
            <person name="Ohm R.A."/>
            <person name="Martin F."/>
            <person name="Silar P."/>
            <person name="Natvig D.O."/>
            <person name="Lalanne C."/>
            <person name="Gautier V."/>
            <person name="Ament-Velasquez S.L."/>
            <person name="Kruys A."/>
            <person name="Hutchinson M.I."/>
            <person name="Powell A.J."/>
            <person name="Barry K."/>
            <person name="Miller A.N."/>
            <person name="Grigoriev I.V."/>
            <person name="Debuchy R."/>
            <person name="Gladieux P."/>
            <person name="Hiltunen Thoren M."/>
            <person name="Johannesson H."/>
        </authorList>
    </citation>
    <scope>NUCLEOTIDE SEQUENCE</scope>
    <source>
        <strain evidence="5">CBS 757.83</strain>
    </source>
</reference>
<comment type="caution">
    <text evidence="5">The sequence shown here is derived from an EMBL/GenBank/DDBJ whole genome shotgun (WGS) entry which is preliminary data.</text>
</comment>
<dbReference type="Gene3D" id="1.25.10.10">
    <property type="entry name" value="Leucine-rich Repeat Variant"/>
    <property type="match status" value="1"/>
</dbReference>
<feature type="region of interest" description="Disordered" evidence="3">
    <location>
        <begin position="1357"/>
        <end position="1380"/>
    </location>
</feature>
<dbReference type="GO" id="GO:0016151">
    <property type="term" value="F:nickel cation binding"/>
    <property type="evidence" value="ECO:0007669"/>
    <property type="project" value="InterPro"/>
</dbReference>
<dbReference type="InterPro" id="IPR013721">
    <property type="entry name" value="STAG"/>
</dbReference>
<dbReference type="PANTHER" id="PTHR11199">
    <property type="entry name" value="STROMAL ANTIGEN"/>
    <property type="match status" value="1"/>
</dbReference>
<evidence type="ECO:0000259" key="4">
    <source>
        <dbReference type="PROSITE" id="PS51425"/>
    </source>
</evidence>
<evidence type="ECO:0000313" key="5">
    <source>
        <dbReference type="EMBL" id="KAK4104150.1"/>
    </source>
</evidence>
<evidence type="ECO:0000313" key="6">
    <source>
        <dbReference type="Proteomes" id="UP001305647"/>
    </source>
</evidence>
<dbReference type="HAMAP" id="MF_01384">
    <property type="entry name" value="UreD"/>
    <property type="match status" value="1"/>
</dbReference>
<keyword evidence="6" id="KW-1185">Reference proteome</keyword>
<dbReference type="Pfam" id="PF24571">
    <property type="entry name" value="HEAT_SCC3-SA"/>
    <property type="match status" value="1"/>
</dbReference>
<sequence>MPSSRHEVTSAMNSPFPKSSSADGEGRIVVRLLPEGISGLEAFTYQYPLKLITPMRPPETKSALVFLLSYGGGLVGGDQVNLSIDVKAGAKLSLATQGHTKIFKSPSPDIVTRQTMHVSIAPGAAVCLLPDPVQPFEASVYEQIQTFRLAPSSSLCLLDWVTQGRTARGENWSFVKWVGRNEVWSVAADDQAAAAARGGRLLVRDSVILDSNRAHPRLPTLRELMHGLGVSGTLILRGPLVKALGDFFLAEFAALPRLGARDWRSDEAKKKQPEVLLSPREGWRVRRLRMEKESRLLWSAANVRGCVVVKFGAPAVEAGRLWIGSMLSQEGSISRHFGDQALLRQPLMETSDNTATSSPAPTSTARRSGRVTKAPAKFTPDAPASKRKRSADPDGEDAENESPNVVADMSDANDDDADDTVTEEPRRAPKKKKPSSSQAAKSRKPAAKKPKINGDAPPREPVHAASLPSRPKKAVRIAIAQREAQGLYADVFASGDSSDKVATEWYHKYQADDAAAVTDLVNCILLSAGCDQQVTQDDIRDPENCSNRLADLQNVYAEEGITDYPLVSRAKSTKSFRDLLVGFFRSLVTVLHETDVLYKDSALMENIARWVASMSSSTLRPFRHTATTVALAMEAALVEVAKKLDDRVTKMTQQVDAEKSRKGKNKERLAVIQKNLEEAERNRQICQEQITDFFETVFVHRYRDIDAKIRTECVEALGTWIWLLPTFFMEPEYLRYLGWMLSDPTPQTRQEVLKQLARILKRDAEKLGHFIDRFRPRLVEMATKDADVSVRVVAISVIQILKDTGMLEPDEIDSIGRLVFDSELRVRRAVIDIFAGCVNDSIETKIEEMGGADAVDELFGDDEDDDYFSPRRDWISIKCLAELLAAYDAQLEEENHTQPVRNLDIAVEMVQAVAPETRISLASQVLYEKIDQVKTWELLSGYLLYDHTTSTKSRSSSKRTSNEAALKSAVAPEGKEESVLLEVLASAVKLSLASASDADRSRRKQRPDAGDGAEDSAVHLAGIIPRLLNKYGAEASTAVIVLRLEHSLPLDVFQQLRQDSTTYSRLLDEICTQFDRHVDRGVLAETTAALLHARKYDELEEITDAKIAELWETVINALRHFDKSHELSGRGNMETPAITQLGSILLKVSKLASIADCVEVLEAGGQAEEDSSDPVIELLTRTVHRGKLDQVDEVLDDLEDEAVSYAIQACNFYFMWKVRALLAAVQSSADIPAQPLQRLSSLRKTYANNLIWTLSSRGTNDDLRLFATGALCDLHVLFASLREAVKQQSPPSRPHPHLLEPLFEPIQPGLTNELIEIYNAAERAYARVTKRALKEPPSRDDHHQQQDRDEADLVGEMEEEELEEEEDEEAAADAALSPTERKGKELKLERALCELAGKLVLAVLAGMVDHAPGPQAGRLRRRMVRNQGKLGPNLRETVLYLDEGKVRERLRLVGVAGGGGGWGKKKGGGVKGKGKGKAAGGGGRGAAGKNAGGGGNIGGAGAAAGKKAPLSEEIIVAEDDESELSEVEEHEPEEGTVEDLRRRELLDDPIEDAEEEEEGGEGGGGGGGDKMDEDESVIGD</sequence>
<feature type="compositionally biased region" description="Gly residues" evidence="3">
    <location>
        <begin position="1477"/>
        <end position="1502"/>
    </location>
</feature>
<dbReference type="Pfam" id="PF08514">
    <property type="entry name" value="STAG"/>
    <property type="match status" value="1"/>
</dbReference>
<evidence type="ECO:0000256" key="1">
    <source>
        <dbReference type="ARBA" id="ARBA00023186"/>
    </source>
</evidence>
<reference evidence="5" key="2">
    <citation type="submission" date="2023-05" db="EMBL/GenBank/DDBJ databases">
        <authorList>
            <consortium name="Lawrence Berkeley National Laboratory"/>
            <person name="Steindorff A."/>
            <person name="Hensen N."/>
            <person name="Bonometti L."/>
            <person name="Westerberg I."/>
            <person name="Brannstrom I.O."/>
            <person name="Guillou S."/>
            <person name="Cros-Aarteil S."/>
            <person name="Calhoun S."/>
            <person name="Haridas S."/>
            <person name="Kuo A."/>
            <person name="Mondo S."/>
            <person name="Pangilinan J."/>
            <person name="Riley R."/>
            <person name="Labutti K."/>
            <person name="Andreopoulos B."/>
            <person name="Lipzen A."/>
            <person name="Chen C."/>
            <person name="Yanf M."/>
            <person name="Daum C."/>
            <person name="Ng V."/>
            <person name="Clum A."/>
            <person name="Ohm R."/>
            <person name="Martin F."/>
            <person name="Silar P."/>
            <person name="Natvig D."/>
            <person name="Lalanne C."/>
            <person name="Gautier V."/>
            <person name="Ament-Velasquez S.L."/>
            <person name="Kruys A."/>
            <person name="Hutchinson M.I."/>
            <person name="Powell A.J."/>
            <person name="Barry K."/>
            <person name="Miller A.N."/>
            <person name="Grigoriev I.V."/>
            <person name="Debuchy R."/>
            <person name="Gladieux P."/>
            <person name="Thoren M.H."/>
            <person name="Johannesson H."/>
        </authorList>
    </citation>
    <scope>NUCLEOTIDE SEQUENCE</scope>
    <source>
        <strain evidence="5">CBS 757.83</strain>
    </source>
</reference>
<feature type="compositionally biased region" description="Basic residues" evidence="3">
    <location>
        <begin position="441"/>
        <end position="451"/>
    </location>
</feature>
<dbReference type="GO" id="GO:0003682">
    <property type="term" value="F:chromatin binding"/>
    <property type="evidence" value="ECO:0007669"/>
    <property type="project" value="TreeGrafter"/>
</dbReference>
<gene>
    <name evidence="5" type="ORF">N658DRAFT_557114</name>
</gene>
<evidence type="ECO:0000256" key="2">
    <source>
        <dbReference type="SAM" id="Coils"/>
    </source>
</evidence>